<keyword evidence="1" id="KW-0812">Transmembrane</keyword>
<evidence type="ECO:0000313" key="4">
    <source>
        <dbReference type="Proteomes" id="UP000033531"/>
    </source>
</evidence>
<dbReference type="STRING" id="1218507.JF74_15800"/>
<sequence length="119" mass="13751">MRKQSVILVVYGVISAFIAFIAAIFICLRTLHWSLPVAVLVASIFALFFFALSWFRGHASVEIKRIASKYHLSDKDLAEITGMKASDFPIYNNKLQLILPKRYWPKILDALQKYEQERM</sequence>
<feature type="transmembrane region" description="Helical" evidence="1">
    <location>
        <begin position="37"/>
        <end position="55"/>
    </location>
</feature>
<evidence type="ECO:0000256" key="1">
    <source>
        <dbReference type="SAM" id="Phobius"/>
    </source>
</evidence>
<feature type="transmembrane region" description="Helical" evidence="1">
    <location>
        <begin position="7"/>
        <end position="31"/>
    </location>
</feature>
<evidence type="ECO:0008006" key="6">
    <source>
        <dbReference type="Google" id="ProtNLM"/>
    </source>
</evidence>
<organism evidence="2 4">
    <name type="scientific">Lactobacillus melliventris</name>
    <dbReference type="NCBI Taxonomy" id="1218507"/>
    <lineage>
        <taxon>Bacteria</taxon>
        <taxon>Bacillati</taxon>
        <taxon>Bacillota</taxon>
        <taxon>Bacilli</taxon>
        <taxon>Lactobacillales</taxon>
        <taxon>Lactobacillaceae</taxon>
        <taxon>Lactobacillus</taxon>
    </lineage>
</organism>
<evidence type="ECO:0000313" key="2">
    <source>
        <dbReference type="EMBL" id="KJY55731.1"/>
    </source>
</evidence>
<dbReference type="EMBL" id="QGLG01000002">
    <property type="protein sequence ID" value="PXY85161.1"/>
    <property type="molecule type" value="Genomic_DNA"/>
</dbReference>
<reference evidence="2 4" key="1">
    <citation type="submission" date="2015-01" db="EMBL/GenBank/DDBJ databases">
        <title>Comparative genomics of the lactic acid bacteria isolated from the honey bee gut.</title>
        <authorList>
            <person name="Ellegaard K.M."/>
            <person name="Tamarit D."/>
            <person name="Javelind E."/>
            <person name="Olofsson T."/>
            <person name="Andersson S.G."/>
            <person name="Vasquez A."/>
        </authorList>
    </citation>
    <scope>NUCLEOTIDE SEQUENCE [LARGE SCALE GENOMIC DNA]</scope>
    <source>
        <strain evidence="2 4">Hma8</strain>
    </source>
</reference>
<accession>A0A0F4LDU7</accession>
<comment type="caution">
    <text evidence="2">The sequence shown here is derived from an EMBL/GenBank/DDBJ whole genome shotgun (WGS) entry which is preliminary data.</text>
</comment>
<dbReference type="PATRIC" id="fig|1218507.3.peg.1773"/>
<proteinExistence type="predicted"/>
<dbReference type="AlphaFoldDB" id="A0A0F4LDU7"/>
<keyword evidence="1" id="KW-0472">Membrane</keyword>
<gene>
    <name evidence="3" type="ORF">DK873_08495</name>
    <name evidence="2" type="ORF">JF74_15800</name>
</gene>
<dbReference type="Proteomes" id="UP000247698">
    <property type="component" value="Unassembled WGS sequence"/>
</dbReference>
<evidence type="ECO:0000313" key="5">
    <source>
        <dbReference type="Proteomes" id="UP000247698"/>
    </source>
</evidence>
<reference evidence="3 5" key="2">
    <citation type="submission" date="2018-05" db="EMBL/GenBank/DDBJ databases">
        <title>Reference genomes for bee gut microbiota database.</title>
        <authorList>
            <person name="Ellegaard K.M."/>
        </authorList>
    </citation>
    <scope>NUCLEOTIDE SEQUENCE [LARGE SCALE GENOMIC DNA]</scope>
    <source>
        <strain evidence="3 5">ESL0184</strain>
    </source>
</reference>
<dbReference type="RefSeq" id="WP_046325509.1">
    <property type="nucleotide sequence ID" value="NZ_JBHTMT010000004.1"/>
</dbReference>
<dbReference type="EMBL" id="JXLI01000013">
    <property type="protein sequence ID" value="KJY55731.1"/>
    <property type="molecule type" value="Genomic_DNA"/>
</dbReference>
<dbReference type="Proteomes" id="UP000033531">
    <property type="component" value="Unassembled WGS sequence"/>
</dbReference>
<protein>
    <recommendedName>
        <fullName evidence="6">ABC transporter ATP-binding protein</fullName>
    </recommendedName>
</protein>
<dbReference type="OrthoDB" id="2301173at2"/>
<keyword evidence="1" id="KW-1133">Transmembrane helix</keyword>
<dbReference type="HOGENOM" id="CLU_144735_0_0_9"/>
<evidence type="ECO:0000313" key="3">
    <source>
        <dbReference type="EMBL" id="PXY85161.1"/>
    </source>
</evidence>
<keyword evidence="5" id="KW-1185">Reference proteome</keyword>
<name>A0A0F4LDU7_9LACO</name>